<organism evidence="1 2">
    <name type="scientific">Araneus ventricosus</name>
    <name type="common">Orbweaver spider</name>
    <name type="synonym">Epeira ventricosa</name>
    <dbReference type="NCBI Taxonomy" id="182803"/>
    <lineage>
        <taxon>Eukaryota</taxon>
        <taxon>Metazoa</taxon>
        <taxon>Ecdysozoa</taxon>
        <taxon>Arthropoda</taxon>
        <taxon>Chelicerata</taxon>
        <taxon>Arachnida</taxon>
        <taxon>Araneae</taxon>
        <taxon>Araneomorphae</taxon>
        <taxon>Entelegynae</taxon>
        <taxon>Araneoidea</taxon>
        <taxon>Araneidae</taxon>
        <taxon>Araneus</taxon>
    </lineage>
</organism>
<reference evidence="1 2" key="1">
    <citation type="journal article" date="2019" name="Sci. Rep.">
        <title>Orb-weaving spider Araneus ventricosus genome elucidates the spidroin gene catalogue.</title>
        <authorList>
            <person name="Kono N."/>
            <person name="Nakamura H."/>
            <person name="Ohtoshi R."/>
            <person name="Moran D.A.P."/>
            <person name="Shinohara A."/>
            <person name="Yoshida Y."/>
            <person name="Fujiwara M."/>
            <person name="Mori M."/>
            <person name="Tomita M."/>
            <person name="Arakawa K."/>
        </authorList>
    </citation>
    <scope>NUCLEOTIDE SEQUENCE [LARGE SCALE GENOMIC DNA]</scope>
</reference>
<gene>
    <name evidence="1" type="ORF">AVEN_261879_1</name>
</gene>
<evidence type="ECO:0000313" key="1">
    <source>
        <dbReference type="EMBL" id="GBN27792.1"/>
    </source>
</evidence>
<sequence length="127" mass="14717">MPSNIATIAEMRKFMYKSEGSSSNPSVITSPEEHMVDIELKSKNFIEKNVRGYFFVWSNMRDGYLSASTMSPFLERPITTKSRIGCFQKVWVFGIKSPSRQHEKPYLFATHPKKRLNSLGNWLIKLH</sequence>
<comment type="caution">
    <text evidence="1">The sequence shown here is derived from an EMBL/GenBank/DDBJ whole genome shotgun (WGS) entry which is preliminary data.</text>
</comment>
<proteinExistence type="predicted"/>
<dbReference type="Proteomes" id="UP000499080">
    <property type="component" value="Unassembled WGS sequence"/>
</dbReference>
<dbReference type="AlphaFoldDB" id="A0A4Y2MMM8"/>
<evidence type="ECO:0000313" key="2">
    <source>
        <dbReference type="Proteomes" id="UP000499080"/>
    </source>
</evidence>
<dbReference type="EMBL" id="BGPR01007556">
    <property type="protein sequence ID" value="GBN27792.1"/>
    <property type="molecule type" value="Genomic_DNA"/>
</dbReference>
<accession>A0A4Y2MMM8</accession>
<protein>
    <submittedName>
        <fullName evidence="1">Uncharacterized protein</fullName>
    </submittedName>
</protein>
<name>A0A4Y2MMM8_ARAVE</name>
<keyword evidence="2" id="KW-1185">Reference proteome</keyword>